<protein>
    <recommendedName>
        <fullName evidence="9">Alpha-1,3-mannosyl-glycoprotein 4-beta-N-acetylglucosaminyltransferase C</fullName>
    </recommendedName>
</protein>
<dbReference type="EnsemblMetazoa" id="CapteT200535">
    <property type="protein sequence ID" value="CapteP200535"/>
    <property type="gene ID" value="CapteG200535"/>
</dbReference>
<feature type="domain" description="MGAT4 A/B/C C-terminal" evidence="5">
    <location>
        <begin position="255"/>
        <end position="385"/>
    </location>
</feature>
<keyword evidence="8" id="KW-1185">Reference proteome</keyword>
<reference evidence="8" key="1">
    <citation type="submission" date="2012-12" db="EMBL/GenBank/DDBJ databases">
        <authorList>
            <person name="Hellsten U."/>
            <person name="Grimwood J."/>
            <person name="Chapman J.A."/>
            <person name="Shapiro H."/>
            <person name="Aerts A."/>
            <person name="Otillar R.P."/>
            <person name="Terry A.Y."/>
            <person name="Boore J.L."/>
            <person name="Simakov O."/>
            <person name="Marletaz F."/>
            <person name="Cho S.-J."/>
            <person name="Edsinger-Gonzales E."/>
            <person name="Havlak P."/>
            <person name="Kuo D.-H."/>
            <person name="Larsson T."/>
            <person name="Lv J."/>
            <person name="Arendt D."/>
            <person name="Savage R."/>
            <person name="Osoegawa K."/>
            <person name="de Jong P."/>
            <person name="Lindberg D.R."/>
            <person name="Seaver E.C."/>
            <person name="Weisblat D.A."/>
            <person name="Putnam N.H."/>
            <person name="Grigoriev I.V."/>
            <person name="Rokhsar D.S."/>
        </authorList>
    </citation>
    <scope>NUCLEOTIDE SEQUENCE</scope>
    <source>
        <strain evidence="8">I ESC-2004</strain>
    </source>
</reference>
<dbReference type="PANTHER" id="PTHR12062">
    <property type="entry name" value="N-ACETYLGLUCOSAMINYLTRANSFERASE VI"/>
    <property type="match status" value="1"/>
</dbReference>
<evidence type="ECO:0000313" key="6">
    <source>
        <dbReference type="EMBL" id="ELT89848.1"/>
    </source>
</evidence>
<dbReference type="HOGENOM" id="CLU_027046_1_0_1"/>
<dbReference type="OrthoDB" id="2016523at2759"/>
<comment type="pathway">
    <text evidence="1">Protein modification; protein glycosylation.</text>
</comment>
<dbReference type="STRING" id="283909.R7T8V2"/>
<evidence type="ECO:0000259" key="5">
    <source>
        <dbReference type="Pfam" id="PF23524"/>
    </source>
</evidence>
<dbReference type="Proteomes" id="UP000014760">
    <property type="component" value="Unassembled WGS sequence"/>
</dbReference>
<dbReference type="EMBL" id="KB311138">
    <property type="protein sequence ID" value="ELT89848.1"/>
    <property type="molecule type" value="Genomic_DNA"/>
</dbReference>
<dbReference type="OMA" id="SYPPLWN"/>
<organism evidence="6">
    <name type="scientific">Capitella teleta</name>
    <name type="common">Polychaete worm</name>
    <dbReference type="NCBI Taxonomy" id="283909"/>
    <lineage>
        <taxon>Eukaryota</taxon>
        <taxon>Metazoa</taxon>
        <taxon>Spiralia</taxon>
        <taxon>Lophotrochozoa</taxon>
        <taxon>Annelida</taxon>
        <taxon>Polychaeta</taxon>
        <taxon>Sedentaria</taxon>
        <taxon>Scolecida</taxon>
        <taxon>Capitellidae</taxon>
        <taxon>Capitella</taxon>
    </lineage>
</organism>
<feature type="domain" description="MGAT4 conserved region" evidence="4">
    <location>
        <begin position="11"/>
        <end position="235"/>
    </location>
</feature>
<gene>
    <name evidence="6" type="ORF">CAPTEDRAFT_200535</name>
</gene>
<evidence type="ECO:0000256" key="3">
    <source>
        <dbReference type="ARBA" id="ARBA00022679"/>
    </source>
</evidence>
<dbReference type="Pfam" id="PF23524">
    <property type="entry name" value="MGAT4A_C"/>
    <property type="match status" value="1"/>
</dbReference>
<dbReference type="EMBL" id="AMQN01003181">
    <property type="status" value="NOT_ANNOTATED_CDS"/>
    <property type="molecule type" value="Genomic_DNA"/>
</dbReference>
<evidence type="ECO:0000313" key="8">
    <source>
        <dbReference type="Proteomes" id="UP000014760"/>
    </source>
</evidence>
<accession>R7T8V2</accession>
<reference evidence="6 8" key="2">
    <citation type="journal article" date="2013" name="Nature">
        <title>Insights into bilaterian evolution from three spiralian genomes.</title>
        <authorList>
            <person name="Simakov O."/>
            <person name="Marletaz F."/>
            <person name="Cho S.J."/>
            <person name="Edsinger-Gonzales E."/>
            <person name="Havlak P."/>
            <person name="Hellsten U."/>
            <person name="Kuo D.H."/>
            <person name="Larsson T."/>
            <person name="Lv J."/>
            <person name="Arendt D."/>
            <person name="Savage R."/>
            <person name="Osoegawa K."/>
            <person name="de Jong P."/>
            <person name="Grimwood J."/>
            <person name="Chapman J.A."/>
            <person name="Shapiro H."/>
            <person name="Aerts A."/>
            <person name="Otillar R.P."/>
            <person name="Terry A.Y."/>
            <person name="Boore J.L."/>
            <person name="Grigoriev I.V."/>
            <person name="Lindberg D.R."/>
            <person name="Seaver E.C."/>
            <person name="Weisblat D.A."/>
            <person name="Putnam N.H."/>
            <person name="Rokhsar D.S."/>
        </authorList>
    </citation>
    <scope>NUCLEOTIDE SEQUENCE</scope>
    <source>
        <strain evidence="6 8">I ESC-2004</strain>
    </source>
</reference>
<dbReference type="GO" id="GO:0008375">
    <property type="term" value="F:acetylglucosaminyltransferase activity"/>
    <property type="evidence" value="ECO:0007669"/>
    <property type="project" value="TreeGrafter"/>
</dbReference>
<dbReference type="InterPro" id="IPR057279">
    <property type="entry name" value="MGAT4"/>
</dbReference>
<evidence type="ECO:0000313" key="7">
    <source>
        <dbReference type="EnsemblMetazoa" id="CapteP200535"/>
    </source>
</evidence>
<evidence type="ECO:0000256" key="1">
    <source>
        <dbReference type="ARBA" id="ARBA00004922"/>
    </source>
</evidence>
<keyword evidence="2" id="KW-0328">Glycosyltransferase</keyword>
<evidence type="ECO:0008006" key="9">
    <source>
        <dbReference type="Google" id="ProtNLM"/>
    </source>
</evidence>
<sequence>MEKPATFAHFLTIGIPCVQRVNGAEYLVNTLTSLIENTSWQDKGDIVVVVFLADTDQTKRNSISTTIEQTFYEYIELGFLQIIEVNQTFYPDFEELQHNFGDSPERIVWRSKQAVDFALMFLYAKNLSMYYMQLEDDVISAERFLDGIRSYIKEQTRRWVVLEFSELGFIGKLFHSEDLVKLARFMLMFYDQQPVDWLLRHFRNTMAQSYLKLRRPTLFQHIGVNSSLSQKSDNFFIDKYFEAGEKPPDIDNPPATIVTNIAHYNDYVPDLAYSSGSGYFWATQAKVGDTVTVVFNTNHRLHRVRVMTGNKAKPRDILRHGVLWASDSVTRYERERNVVHYGEKYHLGNFSYGQVDVNNLESVLSVPMRCIVIEVTESQSQWIVFFHIGVQKSTVV</sequence>
<dbReference type="InterPro" id="IPR006759">
    <property type="entry name" value="Glyco_transf_54"/>
</dbReference>
<dbReference type="InterPro" id="IPR056576">
    <property type="entry name" value="MGAT4_A/B/C_C"/>
</dbReference>
<dbReference type="Pfam" id="PF04666">
    <property type="entry name" value="MGAT4_cons"/>
    <property type="match status" value="1"/>
</dbReference>
<dbReference type="GO" id="GO:0006487">
    <property type="term" value="P:protein N-linked glycosylation"/>
    <property type="evidence" value="ECO:0007669"/>
    <property type="project" value="TreeGrafter"/>
</dbReference>
<proteinExistence type="predicted"/>
<dbReference type="PANTHER" id="PTHR12062:SF0">
    <property type="entry name" value="ALPHA-1,3-MANNOSYL-GLYCOPROTEIN 4-BETA-N-ACETYLGLUCOSAMINYLTRANSFERASE B"/>
    <property type="match status" value="1"/>
</dbReference>
<dbReference type="AlphaFoldDB" id="R7T8V2"/>
<evidence type="ECO:0000256" key="2">
    <source>
        <dbReference type="ARBA" id="ARBA00022676"/>
    </source>
</evidence>
<evidence type="ECO:0000259" key="4">
    <source>
        <dbReference type="Pfam" id="PF04666"/>
    </source>
</evidence>
<name>R7T8V2_CAPTE</name>
<keyword evidence="3" id="KW-0808">Transferase</keyword>
<reference evidence="7" key="3">
    <citation type="submission" date="2015-06" db="UniProtKB">
        <authorList>
            <consortium name="EnsemblMetazoa"/>
        </authorList>
    </citation>
    <scope>IDENTIFICATION</scope>
</reference>